<protein>
    <recommendedName>
        <fullName evidence="12">DUF2029 domain-containing protein</fullName>
    </recommendedName>
</protein>
<feature type="transmembrane region" description="Helical" evidence="9">
    <location>
        <begin position="7"/>
        <end position="31"/>
    </location>
</feature>
<dbReference type="Proteomes" id="UP000549913">
    <property type="component" value="Unassembled WGS sequence"/>
</dbReference>
<comment type="caution">
    <text evidence="10">The sequence shown here is derived from an EMBL/GenBank/DDBJ whole genome shotgun (WGS) entry which is preliminary data.</text>
</comment>
<keyword evidence="3" id="KW-0808">Transferase</keyword>
<keyword evidence="2" id="KW-0328">Glycosyltransferase</keyword>
<evidence type="ECO:0000256" key="6">
    <source>
        <dbReference type="ARBA" id="ARBA00023136"/>
    </source>
</evidence>
<dbReference type="GO" id="GO:0016757">
    <property type="term" value="F:glycosyltransferase activity"/>
    <property type="evidence" value="ECO:0007669"/>
    <property type="project" value="UniProtKB-KW"/>
</dbReference>
<feature type="transmembrane region" description="Helical" evidence="9">
    <location>
        <begin position="483"/>
        <end position="502"/>
    </location>
</feature>
<evidence type="ECO:0000256" key="1">
    <source>
        <dbReference type="ARBA" id="ARBA00004141"/>
    </source>
</evidence>
<evidence type="ECO:0000256" key="5">
    <source>
        <dbReference type="ARBA" id="ARBA00022989"/>
    </source>
</evidence>
<evidence type="ECO:0000256" key="8">
    <source>
        <dbReference type="SAM" id="MobiDB-lite"/>
    </source>
</evidence>
<reference evidence="10 11" key="1">
    <citation type="submission" date="2020-07" db="EMBL/GenBank/DDBJ databases">
        <title>Sequencing the genomes of 1000 actinobacteria strains.</title>
        <authorList>
            <person name="Klenk H.-P."/>
        </authorList>
    </citation>
    <scope>NUCLEOTIDE SEQUENCE [LARGE SCALE GENOMIC DNA]</scope>
    <source>
        <strain evidence="10 11">DSM 26474</strain>
    </source>
</reference>
<dbReference type="RefSeq" id="WP_179546837.1">
    <property type="nucleotide sequence ID" value="NZ_BSEW01000001.1"/>
</dbReference>
<dbReference type="Pfam" id="PF26314">
    <property type="entry name" value="MptA_B_family"/>
    <property type="match status" value="1"/>
</dbReference>
<evidence type="ECO:0000256" key="3">
    <source>
        <dbReference type="ARBA" id="ARBA00022679"/>
    </source>
</evidence>
<keyword evidence="6 9" id="KW-0472">Membrane</keyword>
<organism evidence="10 11">
    <name type="scientific">Herbiconiux flava</name>
    <dbReference type="NCBI Taxonomy" id="881268"/>
    <lineage>
        <taxon>Bacteria</taxon>
        <taxon>Bacillati</taxon>
        <taxon>Actinomycetota</taxon>
        <taxon>Actinomycetes</taxon>
        <taxon>Micrococcales</taxon>
        <taxon>Microbacteriaceae</taxon>
        <taxon>Herbiconiux</taxon>
    </lineage>
</organism>
<evidence type="ECO:0000256" key="9">
    <source>
        <dbReference type="SAM" id="Phobius"/>
    </source>
</evidence>
<feature type="transmembrane region" description="Helical" evidence="9">
    <location>
        <begin position="213"/>
        <end position="234"/>
    </location>
</feature>
<evidence type="ECO:0000313" key="10">
    <source>
        <dbReference type="EMBL" id="NYD69521.1"/>
    </source>
</evidence>
<proteinExistence type="inferred from homology"/>
<dbReference type="EMBL" id="JACCBM010000001">
    <property type="protein sequence ID" value="NYD69521.1"/>
    <property type="molecule type" value="Genomic_DNA"/>
</dbReference>
<dbReference type="NCBIfam" id="NF038066">
    <property type="entry name" value="MptB"/>
    <property type="match status" value="1"/>
</dbReference>
<feature type="transmembrane region" description="Helical" evidence="9">
    <location>
        <begin position="445"/>
        <end position="463"/>
    </location>
</feature>
<comment type="subcellular location">
    <subcellularLocation>
        <location evidence="1">Membrane</location>
        <topology evidence="1">Multi-pass membrane protein</topology>
    </subcellularLocation>
</comment>
<gene>
    <name evidence="10" type="ORF">BJ984_000679</name>
</gene>
<evidence type="ECO:0000256" key="2">
    <source>
        <dbReference type="ARBA" id="ARBA00022676"/>
    </source>
</evidence>
<feature type="transmembrane region" description="Helical" evidence="9">
    <location>
        <begin position="254"/>
        <end position="282"/>
    </location>
</feature>
<dbReference type="GO" id="GO:0016020">
    <property type="term" value="C:membrane"/>
    <property type="evidence" value="ECO:0007669"/>
    <property type="project" value="UniProtKB-SubCell"/>
</dbReference>
<keyword evidence="11" id="KW-1185">Reference proteome</keyword>
<evidence type="ECO:0000256" key="4">
    <source>
        <dbReference type="ARBA" id="ARBA00022692"/>
    </source>
</evidence>
<feature type="transmembrane region" description="Helical" evidence="9">
    <location>
        <begin position="406"/>
        <end position="433"/>
    </location>
</feature>
<dbReference type="InterPro" id="IPR049829">
    <property type="entry name" value="MptA/B-like"/>
</dbReference>
<keyword evidence="4 9" id="KW-0812">Transmembrane</keyword>
<accession>A0A852SL87</accession>
<feature type="transmembrane region" description="Helical" evidence="9">
    <location>
        <begin position="381"/>
        <end position="400"/>
    </location>
</feature>
<feature type="region of interest" description="Disordered" evidence="8">
    <location>
        <begin position="529"/>
        <end position="548"/>
    </location>
</feature>
<dbReference type="AlphaFoldDB" id="A0A852SL87"/>
<name>A0A852SL87_9MICO</name>
<feature type="transmembrane region" description="Helical" evidence="9">
    <location>
        <begin position="51"/>
        <end position="73"/>
    </location>
</feature>
<feature type="transmembrane region" description="Helical" evidence="9">
    <location>
        <begin position="93"/>
        <end position="111"/>
    </location>
</feature>
<evidence type="ECO:0000313" key="11">
    <source>
        <dbReference type="Proteomes" id="UP000549913"/>
    </source>
</evidence>
<evidence type="ECO:0008006" key="12">
    <source>
        <dbReference type="Google" id="ProtNLM"/>
    </source>
</evidence>
<comment type="similarity">
    <text evidence="7">Belongs to the MptA/B family.</text>
</comment>
<keyword evidence="5 9" id="KW-1133">Transmembrane helix</keyword>
<evidence type="ECO:0000256" key="7">
    <source>
        <dbReference type="ARBA" id="ARBA00043987"/>
    </source>
</evidence>
<sequence length="548" mass="57987">MLSAHHLLRLVIGLVGSLMILAGSVVGGWLAPGSGLWDVELMAVLRNSRGAVYVAAMLVVGGVLLLMFAWLSLGLSLRRRDGQAAAAGPLRRVVTAICVWTAPLLFALPLFSRDSYAYVGQGRLLASGLDPYAHVMAELPNWYETGVDYKWSTTVTPYGPVFVWLQNIVVRATDSLPLEVTLFATRLVAVGGLALLIYYAWRIARLRGYDEAAVVWAVGASPLVLMDFVVSAHNDALMIGLIVAGTYHALRGRPLLAAVLVGLAIGVKPIAVVALPVIGIIWAGRRIRSSREAGVDTAATPSAPKPFGWPRLIACWAAVSAVAVGGVVAFGVGIGSGLGWAIGLGTPLELGSFYSPSRILSLAARDLANGAGLDGALAHRVVVWAFLAAGCAIVAFLVTVKRRADPLWLLVGSFAAIALCAPLLHPWYALWVLSLLGVAGIRRVWQLRVLVYATAFFAMVGIYGEQLDMIDRIRADPGIPTLYGWVGVIGSLVLLATFELALRRARRRMPASTPPEVPMLATLPARASATGPIRPADAPVSASSTPSP</sequence>
<feature type="transmembrane region" description="Helical" evidence="9">
    <location>
        <begin position="183"/>
        <end position="201"/>
    </location>
</feature>
<feature type="transmembrane region" description="Helical" evidence="9">
    <location>
        <begin position="312"/>
        <end position="334"/>
    </location>
</feature>